<feature type="domain" description="ZAD" evidence="11">
    <location>
        <begin position="3"/>
        <end position="78"/>
    </location>
</feature>
<evidence type="ECO:0000313" key="13">
    <source>
        <dbReference type="Proteomes" id="UP001153620"/>
    </source>
</evidence>
<reference evidence="12" key="1">
    <citation type="submission" date="2022-01" db="EMBL/GenBank/DDBJ databases">
        <authorList>
            <person name="King R."/>
        </authorList>
    </citation>
    <scope>NUCLEOTIDE SEQUENCE</scope>
</reference>
<feature type="domain" description="C2H2-type" evidence="10">
    <location>
        <begin position="532"/>
        <end position="559"/>
    </location>
</feature>
<dbReference type="InterPro" id="IPR013087">
    <property type="entry name" value="Znf_C2H2_type"/>
</dbReference>
<gene>
    <name evidence="12" type="ORF">CHIRRI_LOCUS8358</name>
</gene>
<dbReference type="PANTHER" id="PTHR24376">
    <property type="entry name" value="ZINC FINGER PROTEIN"/>
    <property type="match status" value="1"/>
</dbReference>
<feature type="domain" description="C2H2-type" evidence="10">
    <location>
        <begin position="231"/>
        <end position="259"/>
    </location>
</feature>
<dbReference type="SUPFAM" id="SSF57667">
    <property type="entry name" value="beta-beta-alpha zinc fingers"/>
    <property type="match status" value="5"/>
</dbReference>
<evidence type="ECO:0000313" key="12">
    <source>
        <dbReference type="EMBL" id="CAG9805486.1"/>
    </source>
</evidence>
<evidence type="ECO:0000259" key="10">
    <source>
        <dbReference type="PROSITE" id="PS50157"/>
    </source>
</evidence>
<comment type="subcellular location">
    <subcellularLocation>
        <location evidence="1">Nucleus</location>
    </subcellularLocation>
</comment>
<dbReference type="GO" id="GO:0008270">
    <property type="term" value="F:zinc ion binding"/>
    <property type="evidence" value="ECO:0007669"/>
    <property type="project" value="UniProtKB-UniRule"/>
</dbReference>
<evidence type="ECO:0000256" key="4">
    <source>
        <dbReference type="ARBA" id="ARBA00022771"/>
    </source>
</evidence>
<feature type="binding site" evidence="9">
    <location>
        <position position="51"/>
    </location>
    <ligand>
        <name>Zn(2+)</name>
        <dbReference type="ChEBI" id="CHEBI:29105"/>
    </ligand>
</feature>
<dbReference type="InterPro" id="IPR012934">
    <property type="entry name" value="Znf_AD"/>
</dbReference>
<feature type="binding site" evidence="9">
    <location>
        <position position="5"/>
    </location>
    <ligand>
        <name>Zn(2+)</name>
        <dbReference type="ChEBI" id="CHEBI:29105"/>
    </ligand>
</feature>
<dbReference type="GO" id="GO:0000978">
    <property type="term" value="F:RNA polymerase II cis-regulatory region sequence-specific DNA binding"/>
    <property type="evidence" value="ECO:0007669"/>
    <property type="project" value="TreeGrafter"/>
</dbReference>
<feature type="domain" description="C2H2-type" evidence="10">
    <location>
        <begin position="590"/>
        <end position="618"/>
    </location>
</feature>
<evidence type="ECO:0000256" key="2">
    <source>
        <dbReference type="ARBA" id="ARBA00022723"/>
    </source>
</evidence>
<keyword evidence="5 9" id="KW-0862">Zinc</keyword>
<keyword evidence="6" id="KW-0238">DNA-binding</keyword>
<accession>A0A9N9RXY9</accession>
<proteinExistence type="predicted"/>
<dbReference type="GO" id="GO:0005634">
    <property type="term" value="C:nucleus"/>
    <property type="evidence" value="ECO:0007669"/>
    <property type="project" value="UniProtKB-SubCell"/>
</dbReference>
<feature type="binding site" evidence="9">
    <location>
        <position position="54"/>
    </location>
    <ligand>
        <name>Zn(2+)</name>
        <dbReference type="ChEBI" id="CHEBI:29105"/>
    </ligand>
</feature>
<feature type="domain" description="C2H2-type" evidence="10">
    <location>
        <begin position="448"/>
        <end position="471"/>
    </location>
</feature>
<dbReference type="Pfam" id="PF07776">
    <property type="entry name" value="zf-AD"/>
    <property type="match status" value="1"/>
</dbReference>
<dbReference type="InterPro" id="IPR036236">
    <property type="entry name" value="Znf_C2H2_sf"/>
</dbReference>
<keyword evidence="4 8" id="KW-0863">Zinc-finger</keyword>
<evidence type="ECO:0000259" key="11">
    <source>
        <dbReference type="PROSITE" id="PS51915"/>
    </source>
</evidence>
<evidence type="ECO:0000256" key="8">
    <source>
        <dbReference type="PROSITE-ProRule" id="PRU00042"/>
    </source>
</evidence>
<dbReference type="GO" id="GO:0001228">
    <property type="term" value="F:DNA-binding transcription activator activity, RNA polymerase II-specific"/>
    <property type="evidence" value="ECO:0007669"/>
    <property type="project" value="TreeGrafter"/>
</dbReference>
<protein>
    <submittedName>
        <fullName evidence="12">Uncharacterized protein</fullName>
    </submittedName>
</protein>
<evidence type="ECO:0000256" key="7">
    <source>
        <dbReference type="ARBA" id="ARBA00023242"/>
    </source>
</evidence>
<reference evidence="12" key="2">
    <citation type="submission" date="2022-10" db="EMBL/GenBank/DDBJ databases">
        <authorList>
            <consortium name="ENA_rothamsted_submissions"/>
            <consortium name="culmorum"/>
            <person name="King R."/>
        </authorList>
    </citation>
    <scope>NUCLEOTIDE SEQUENCE</scope>
</reference>
<dbReference type="AlphaFoldDB" id="A0A9N9RXY9"/>
<evidence type="ECO:0000256" key="5">
    <source>
        <dbReference type="ARBA" id="ARBA00022833"/>
    </source>
</evidence>
<evidence type="ECO:0000256" key="6">
    <source>
        <dbReference type="ARBA" id="ARBA00023125"/>
    </source>
</evidence>
<feature type="domain" description="C2H2-type" evidence="10">
    <location>
        <begin position="619"/>
        <end position="646"/>
    </location>
</feature>
<dbReference type="Pfam" id="PF00096">
    <property type="entry name" value="zf-C2H2"/>
    <property type="match status" value="2"/>
</dbReference>
<feature type="domain" description="C2H2-type" evidence="10">
    <location>
        <begin position="419"/>
        <end position="446"/>
    </location>
</feature>
<name>A0A9N9RXY9_9DIPT</name>
<sequence>MENLCRLCLKMSTQLENLWNIHNGMQIANLVTSICLIKLDRSDNNKPNGICKSCLDIVHEAYNLRTLALFNDENFNFETDVFATIKKEVFDENDDDENSNFFDNDNGNIFVQTELKTEGATDFGESEIEDYSYEQKPLKSKRGRKATKSSVTRDYSKRIRTCRWCTQQYKGYQTLRRHEATCHPIEYEQELEIKLARNMGCSFCFSRFYATKDMNFHIRTVHGIDCDLISYFCEHCSFSSNQKSKLETHIKTIHFGIAEKTYQCRYCAVTCVSQQNLRKHLANKHKLLDPNILYCDRCKFTSKVKAKISLHMQRVHLKSVDDFLCSSCDVVCQNKKERDLHHFAHSDIVENLDQSKEILVCTICREQFCDRNELLNHLESHRNDVEFTTTPCVLCYKPVSGYQHLLDHTKEFHATKNRYKCRECGRCYAYGLKFLMHIQNHKNSGQTHLCPECGQSFRTVCLLNKHIRIDHRQILKCPHCPNKVYKSLVAFRFHVESHTNSCKYKCDLCPKSFSVYNRFKHHYAFHLNRTINQCSICQKCFEKPETLKTHLKRHNGTLPRNFPCGFCEKRFASRWAQENHERSHTKEKPYGCKYCSSQYSQKGDLVKHLAKVHIGENVYECDKCPESFRLLKDLKFHTMTIHALPT</sequence>
<dbReference type="PROSITE" id="PS51915">
    <property type="entry name" value="ZAD"/>
    <property type="match status" value="1"/>
</dbReference>
<evidence type="ECO:0000256" key="9">
    <source>
        <dbReference type="PROSITE-ProRule" id="PRU01263"/>
    </source>
</evidence>
<dbReference type="OrthoDB" id="10064525at2759"/>
<dbReference type="PROSITE" id="PS50157">
    <property type="entry name" value="ZINC_FINGER_C2H2_2"/>
    <property type="match status" value="10"/>
</dbReference>
<keyword evidence="13" id="KW-1185">Reference proteome</keyword>
<dbReference type="EMBL" id="OU895878">
    <property type="protein sequence ID" value="CAG9805486.1"/>
    <property type="molecule type" value="Genomic_DNA"/>
</dbReference>
<dbReference type="SUPFAM" id="SSF57716">
    <property type="entry name" value="Glucocorticoid receptor-like (DNA-binding domain)"/>
    <property type="match status" value="1"/>
</dbReference>
<dbReference type="SMART" id="SM00868">
    <property type="entry name" value="zf-AD"/>
    <property type="match status" value="1"/>
</dbReference>
<keyword evidence="2 9" id="KW-0479">Metal-binding</keyword>
<dbReference type="SMART" id="SM00355">
    <property type="entry name" value="ZnF_C2H2"/>
    <property type="match status" value="16"/>
</dbReference>
<feature type="domain" description="C2H2-type" evidence="10">
    <location>
        <begin position="359"/>
        <end position="386"/>
    </location>
</feature>
<keyword evidence="7" id="KW-0539">Nucleus</keyword>
<dbReference type="Gene3D" id="3.30.160.60">
    <property type="entry name" value="Classic Zinc Finger"/>
    <property type="match status" value="6"/>
</dbReference>
<dbReference type="PROSITE" id="PS00028">
    <property type="entry name" value="ZINC_FINGER_C2H2_1"/>
    <property type="match status" value="10"/>
</dbReference>
<dbReference type="Proteomes" id="UP001153620">
    <property type="component" value="Chromosome 2"/>
</dbReference>
<evidence type="ECO:0000256" key="1">
    <source>
        <dbReference type="ARBA" id="ARBA00004123"/>
    </source>
</evidence>
<keyword evidence="3" id="KW-0677">Repeat</keyword>
<feature type="domain" description="C2H2-type" evidence="10">
    <location>
        <begin position="504"/>
        <end position="531"/>
    </location>
</feature>
<evidence type="ECO:0000256" key="3">
    <source>
        <dbReference type="ARBA" id="ARBA00022737"/>
    </source>
</evidence>
<feature type="domain" description="C2H2-type" evidence="10">
    <location>
        <begin position="562"/>
        <end position="589"/>
    </location>
</feature>
<organism evidence="12 13">
    <name type="scientific">Chironomus riparius</name>
    <dbReference type="NCBI Taxonomy" id="315576"/>
    <lineage>
        <taxon>Eukaryota</taxon>
        <taxon>Metazoa</taxon>
        <taxon>Ecdysozoa</taxon>
        <taxon>Arthropoda</taxon>
        <taxon>Hexapoda</taxon>
        <taxon>Insecta</taxon>
        <taxon>Pterygota</taxon>
        <taxon>Neoptera</taxon>
        <taxon>Endopterygota</taxon>
        <taxon>Diptera</taxon>
        <taxon>Nematocera</taxon>
        <taxon>Chironomoidea</taxon>
        <taxon>Chironomidae</taxon>
        <taxon>Chironominae</taxon>
        <taxon>Chironomus</taxon>
    </lineage>
</organism>
<dbReference type="PANTHER" id="PTHR24376:SF243">
    <property type="entry name" value="C2H2-TYPE DOMAIN-CONTAINING PROTEIN"/>
    <property type="match status" value="1"/>
</dbReference>
<feature type="binding site" evidence="9">
    <location>
        <position position="8"/>
    </location>
    <ligand>
        <name>Zn(2+)</name>
        <dbReference type="ChEBI" id="CHEBI:29105"/>
    </ligand>
</feature>
<feature type="domain" description="C2H2-type" evidence="10">
    <location>
        <begin position="262"/>
        <end position="290"/>
    </location>
</feature>